<organism evidence="2 3">
    <name type="scientific">Streptomyces macrosporus</name>
    <dbReference type="NCBI Taxonomy" id="44032"/>
    <lineage>
        <taxon>Bacteria</taxon>
        <taxon>Bacillati</taxon>
        <taxon>Actinomycetota</taxon>
        <taxon>Actinomycetes</taxon>
        <taxon>Kitasatosporales</taxon>
        <taxon>Streptomycetaceae</taxon>
        <taxon>Streptomyces</taxon>
    </lineage>
</organism>
<keyword evidence="3" id="KW-1185">Reference proteome</keyword>
<dbReference type="EMBL" id="BAAASZ010000035">
    <property type="protein sequence ID" value="GAA2460618.1"/>
    <property type="molecule type" value="Genomic_DNA"/>
</dbReference>
<evidence type="ECO:0000313" key="3">
    <source>
        <dbReference type="Proteomes" id="UP001501638"/>
    </source>
</evidence>
<feature type="region of interest" description="Disordered" evidence="1">
    <location>
        <begin position="132"/>
        <end position="160"/>
    </location>
</feature>
<accession>A0ABN3KIR0</accession>
<feature type="compositionally biased region" description="Low complexity" evidence="1">
    <location>
        <begin position="132"/>
        <end position="149"/>
    </location>
</feature>
<sequence length="279" mass="29421">MDDLDSGPGERVVDAVDTAIQSGGGHGDGRRLRYRGAQANAAEPPRNVGRLYTVGSSGAVFFDADLADHSSMEKITVCDNKSDGRGIVATVTGTDPRGGGMAVILRNPSNNGSCTADYDNLFADGSTCTSRSVSTGATTRRTAGAPGAWRRSDRRLPGQGVPQVVSTVCGTPHPCRIQLMCPGLRGVELLESRRSRGCPELELDRCEHAECGVPTWSGVEDHEVLEDRVGQFRAGAPPAAVERLGLHPAPERFDHGVVVAVADRAHRGNQARGMGEEPA</sequence>
<evidence type="ECO:0000256" key="1">
    <source>
        <dbReference type="SAM" id="MobiDB-lite"/>
    </source>
</evidence>
<evidence type="ECO:0000313" key="2">
    <source>
        <dbReference type="EMBL" id="GAA2460618.1"/>
    </source>
</evidence>
<name>A0ABN3KIR0_9ACTN</name>
<comment type="caution">
    <text evidence="2">The sequence shown here is derived from an EMBL/GenBank/DDBJ whole genome shotgun (WGS) entry which is preliminary data.</text>
</comment>
<dbReference type="Proteomes" id="UP001501638">
    <property type="component" value="Unassembled WGS sequence"/>
</dbReference>
<reference evidence="2 3" key="1">
    <citation type="journal article" date="2019" name="Int. J. Syst. Evol. Microbiol.">
        <title>The Global Catalogue of Microorganisms (GCM) 10K type strain sequencing project: providing services to taxonomists for standard genome sequencing and annotation.</title>
        <authorList>
            <consortium name="The Broad Institute Genomics Platform"/>
            <consortium name="The Broad Institute Genome Sequencing Center for Infectious Disease"/>
            <person name="Wu L."/>
            <person name="Ma J."/>
        </authorList>
    </citation>
    <scope>NUCLEOTIDE SEQUENCE [LARGE SCALE GENOMIC DNA]</scope>
    <source>
        <strain evidence="2 3">JCM 6305</strain>
    </source>
</reference>
<protein>
    <submittedName>
        <fullName evidence="2">Uncharacterized protein</fullName>
    </submittedName>
</protein>
<gene>
    <name evidence="2" type="ORF">GCM10010405_51240</name>
</gene>
<proteinExistence type="predicted"/>